<evidence type="ECO:0000313" key="3">
    <source>
        <dbReference type="Proteomes" id="UP001159042"/>
    </source>
</evidence>
<gene>
    <name evidence="2" type="ORF">NQ315_009400</name>
</gene>
<dbReference type="Proteomes" id="UP001159042">
    <property type="component" value="Unassembled WGS sequence"/>
</dbReference>
<keyword evidence="1" id="KW-0812">Transmembrane</keyword>
<proteinExistence type="predicted"/>
<protein>
    <submittedName>
        <fullName evidence="2">Uncharacterized protein</fullName>
    </submittedName>
</protein>
<evidence type="ECO:0000256" key="1">
    <source>
        <dbReference type="SAM" id="Phobius"/>
    </source>
</evidence>
<keyword evidence="1" id="KW-0472">Membrane</keyword>
<evidence type="ECO:0000313" key="2">
    <source>
        <dbReference type="EMBL" id="KAJ8925560.1"/>
    </source>
</evidence>
<reference evidence="2 3" key="1">
    <citation type="journal article" date="2023" name="Insect Mol. Biol.">
        <title>Genome sequencing provides insights into the evolution of gene families encoding plant cell wall-degrading enzymes in longhorned beetles.</title>
        <authorList>
            <person name="Shin N.R."/>
            <person name="Okamura Y."/>
            <person name="Kirsch R."/>
            <person name="Pauchet Y."/>
        </authorList>
    </citation>
    <scope>NUCLEOTIDE SEQUENCE [LARGE SCALE GENOMIC DNA]</scope>
    <source>
        <strain evidence="2">EAD_L_NR</strain>
    </source>
</reference>
<dbReference type="AlphaFoldDB" id="A0AAV8WHE2"/>
<keyword evidence="1" id="KW-1133">Transmembrane helix</keyword>
<feature type="non-terminal residue" evidence="2">
    <location>
        <position position="123"/>
    </location>
</feature>
<feature type="transmembrane region" description="Helical" evidence="1">
    <location>
        <begin position="20"/>
        <end position="41"/>
    </location>
</feature>
<keyword evidence="3" id="KW-1185">Reference proteome</keyword>
<name>A0AAV8WHE2_9CUCU</name>
<accession>A0AAV8WHE2</accession>
<dbReference type="EMBL" id="JANEYG010000001">
    <property type="protein sequence ID" value="KAJ8925560.1"/>
    <property type="molecule type" value="Genomic_DNA"/>
</dbReference>
<comment type="caution">
    <text evidence="2">The sequence shown here is derived from an EMBL/GenBank/DDBJ whole genome shotgun (WGS) entry which is preliminary data.</text>
</comment>
<organism evidence="2 3">
    <name type="scientific">Exocentrus adspersus</name>
    <dbReference type="NCBI Taxonomy" id="1586481"/>
    <lineage>
        <taxon>Eukaryota</taxon>
        <taxon>Metazoa</taxon>
        <taxon>Ecdysozoa</taxon>
        <taxon>Arthropoda</taxon>
        <taxon>Hexapoda</taxon>
        <taxon>Insecta</taxon>
        <taxon>Pterygota</taxon>
        <taxon>Neoptera</taxon>
        <taxon>Endopterygota</taxon>
        <taxon>Coleoptera</taxon>
        <taxon>Polyphaga</taxon>
        <taxon>Cucujiformia</taxon>
        <taxon>Chrysomeloidea</taxon>
        <taxon>Cerambycidae</taxon>
        <taxon>Lamiinae</taxon>
        <taxon>Acanthocinini</taxon>
        <taxon>Exocentrus</taxon>
    </lineage>
</organism>
<sequence>MRLNLEIHGIIEKIQRHVVVMWNSIFMDCINIILVLMPLFVKFQTTFVLGCAPFRKSRIIPDSAMTFTDFGHSVLPTKEVLSTVAIPSLTGGPGPILVLIQRPAAYYIDIVFNPGYSEVIILA</sequence>